<feature type="non-terminal residue" evidence="3">
    <location>
        <position position="179"/>
    </location>
</feature>
<comment type="caution">
    <text evidence="3">The sequence shown here is derived from an EMBL/GenBank/DDBJ whole genome shotgun (WGS) entry which is preliminary data.</text>
</comment>
<feature type="non-terminal residue" evidence="3">
    <location>
        <position position="1"/>
    </location>
</feature>
<keyword evidence="2" id="KW-0812">Transmembrane</keyword>
<dbReference type="EMBL" id="AUZZ01007247">
    <property type="protein sequence ID" value="EQD43047.1"/>
    <property type="molecule type" value="Genomic_DNA"/>
</dbReference>
<protein>
    <submittedName>
        <fullName evidence="3">Membrane protein</fullName>
    </submittedName>
</protein>
<feature type="transmembrane region" description="Helical" evidence="2">
    <location>
        <begin position="68"/>
        <end position="88"/>
    </location>
</feature>
<accession>T0ZFE6</accession>
<keyword evidence="2" id="KW-0472">Membrane</keyword>
<feature type="transmembrane region" description="Helical" evidence="2">
    <location>
        <begin position="122"/>
        <end position="140"/>
    </location>
</feature>
<evidence type="ECO:0000256" key="2">
    <source>
        <dbReference type="SAM" id="Phobius"/>
    </source>
</evidence>
<evidence type="ECO:0000256" key="1">
    <source>
        <dbReference type="SAM" id="MobiDB-lite"/>
    </source>
</evidence>
<sequence length="179" mass="18013">GDSGAVRRGRTGDGRAARGGAGDRDGDGAVDPRPADRGGPRPCRDDPRGGGGARMGAPPRRMTGRSGLALASAVLAVALLAGPFPGALAPAHPPSTGTTRFVAATASAVANFTASLNRLVELLGLGGGAILSLVWARVAFSWFSNDVTKKVQAKDRARDALIGTLLFTAAVSGFVWGLA</sequence>
<organism evidence="3">
    <name type="scientific">mine drainage metagenome</name>
    <dbReference type="NCBI Taxonomy" id="410659"/>
    <lineage>
        <taxon>unclassified sequences</taxon>
        <taxon>metagenomes</taxon>
        <taxon>ecological metagenomes</taxon>
    </lineage>
</organism>
<name>T0ZFE6_9ZZZZ</name>
<feature type="region of interest" description="Disordered" evidence="1">
    <location>
        <begin position="1"/>
        <end position="63"/>
    </location>
</feature>
<feature type="compositionally biased region" description="Basic and acidic residues" evidence="1">
    <location>
        <begin position="10"/>
        <end position="27"/>
    </location>
</feature>
<reference evidence="3" key="1">
    <citation type="submission" date="2013-08" db="EMBL/GenBank/DDBJ databases">
        <authorList>
            <person name="Mendez C."/>
            <person name="Richter M."/>
            <person name="Ferrer M."/>
            <person name="Sanchez J."/>
        </authorList>
    </citation>
    <scope>NUCLEOTIDE SEQUENCE</scope>
</reference>
<dbReference type="AlphaFoldDB" id="T0ZFE6"/>
<evidence type="ECO:0000313" key="3">
    <source>
        <dbReference type="EMBL" id="EQD43047.1"/>
    </source>
</evidence>
<keyword evidence="2" id="KW-1133">Transmembrane helix</keyword>
<gene>
    <name evidence="3" type="ORF">B2A_10043</name>
</gene>
<reference evidence="3" key="2">
    <citation type="journal article" date="2014" name="ISME J.">
        <title>Microbial stratification in low pH oxic and suboxic macroscopic growths along an acid mine drainage.</title>
        <authorList>
            <person name="Mendez-Garcia C."/>
            <person name="Mesa V."/>
            <person name="Sprenger R.R."/>
            <person name="Richter M."/>
            <person name="Diez M.S."/>
            <person name="Solano J."/>
            <person name="Bargiela R."/>
            <person name="Golyshina O.V."/>
            <person name="Manteca A."/>
            <person name="Ramos J.L."/>
            <person name="Gallego J.R."/>
            <person name="Llorente I."/>
            <person name="Martins Dos Santos V.A."/>
            <person name="Jensen O.N."/>
            <person name="Pelaez A.I."/>
            <person name="Sanchez J."/>
            <person name="Ferrer M."/>
        </authorList>
    </citation>
    <scope>NUCLEOTIDE SEQUENCE</scope>
</reference>
<feature type="transmembrane region" description="Helical" evidence="2">
    <location>
        <begin position="160"/>
        <end position="178"/>
    </location>
</feature>
<proteinExistence type="predicted"/>
<feature type="compositionally biased region" description="Basic and acidic residues" evidence="1">
    <location>
        <begin position="33"/>
        <end position="48"/>
    </location>
</feature>